<accession>A0A3M7SPY3</accession>
<evidence type="ECO:0000313" key="2">
    <source>
        <dbReference type="Proteomes" id="UP000276133"/>
    </source>
</evidence>
<dbReference type="InterPro" id="IPR036392">
    <property type="entry name" value="PLAT/LH2_dom_sf"/>
</dbReference>
<gene>
    <name evidence="1" type="ORF">BpHYR1_026194</name>
</gene>
<organism evidence="1 2">
    <name type="scientific">Brachionus plicatilis</name>
    <name type="common">Marine rotifer</name>
    <name type="synonym">Brachionus muelleri</name>
    <dbReference type="NCBI Taxonomy" id="10195"/>
    <lineage>
        <taxon>Eukaryota</taxon>
        <taxon>Metazoa</taxon>
        <taxon>Spiralia</taxon>
        <taxon>Gnathifera</taxon>
        <taxon>Rotifera</taxon>
        <taxon>Eurotatoria</taxon>
        <taxon>Monogononta</taxon>
        <taxon>Pseudotrocha</taxon>
        <taxon>Ploima</taxon>
        <taxon>Brachionidae</taxon>
        <taxon>Brachionus</taxon>
    </lineage>
</organism>
<keyword evidence="2" id="KW-1185">Reference proteome</keyword>
<dbReference type="Gene3D" id="2.60.60.20">
    <property type="entry name" value="PLAT/LH2 domain"/>
    <property type="match status" value="1"/>
</dbReference>
<dbReference type="Proteomes" id="UP000276133">
    <property type="component" value="Unassembled WGS sequence"/>
</dbReference>
<name>A0A3M7SPY3_BRAPC</name>
<proteinExistence type="predicted"/>
<comment type="caution">
    <text evidence="1">The sequence shown here is derived from an EMBL/GenBank/DDBJ whole genome shotgun (WGS) entry which is preliminary data.</text>
</comment>
<dbReference type="AlphaFoldDB" id="A0A3M7SPY3"/>
<dbReference type="OrthoDB" id="10570923at2759"/>
<dbReference type="SUPFAM" id="SSF49723">
    <property type="entry name" value="Lipase/lipooxygenase domain (PLAT/LH2 domain)"/>
    <property type="match status" value="1"/>
</dbReference>
<reference evidence="1 2" key="1">
    <citation type="journal article" date="2018" name="Sci. Rep.">
        <title>Genomic signatures of local adaptation to the degree of environmental predictability in rotifers.</title>
        <authorList>
            <person name="Franch-Gras L."/>
            <person name="Hahn C."/>
            <person name="Garcia-Roger E.M."/>
            <person name="Carmona M.J."/>
            <person name="Serra M."/>
            <person name="Gomez A."/>
        </authorList>
    </citation>
    <scope>NUCLEOTIDE SEQUENCE [LARGE SCALE GENOMIC DNA]</scope>
    <source>
        <strain evidence="1">HYR1</strain>
    </source>
</reference>
<evidence type="ECO:0000313" key="1">
    <source>
        <dbReference type="EMBL" id="RNA37796.1"/>
    </source>
</evidence>
<protein>
    <submittedName>
        <fullName evidence="1">Uncharacterized protein</fullName>
    </submittedName>
</protein>
<dbReference type="EMBL" id="REGN01000975">
    <property type="protein sequence ID" value="RNA37796.1"/>
    <property type="molecule type" value="Genomic_DNA"/>
</dbReference>
<sequence length="160" mass="18550">MPGYVIAVTSNDLMNYKITVKTSKHSPEDYIGNLGINIVARNFDTGFIKLDENIAIGSKNEDGERKFFRKGQMDVFQFEEQDIRTISAIILSRDAKGDEVLYLDYVDVEIQKSNETQSFSSLIYSIPNQDSAPSNFKFNNKNIKQYKKYRKSMIDYFYDF</sequence>